<dbReference type="InterPro" id="IPR011659">
    <property type="entry name" value="WD40"/>
</dbReference>
<feature type="domain" description="Peptidase S9 prolyl oligopeptidase catalytic" evidence="3">
    <location>
        <begin position="420"/>
        <end position="626"/>
    </location>
</feature>
<evidence type="ECO:0000256" key="1">
    <source>
        <dbReference type="ARBA" id="ARBA00022801"/>
    </source>
</evidence>
<dbReference type="KEGG" id="tmk:QGN29_09280"/>
<dbReference type="Pfam" id="PF07676">
    <property type="entry name" value="PD40"/>
    <property type="match status" value="1"/>
</dbReference>
<accession>A0AA52EFU4</accession>
<name>A0AA52EFU4_9PROT</name>
<keyword evidence="5" id="KW-1185">Reference proteome</keyword>
<gene>
    <name evidence="4" type="ORF">QGN29_09280</name>
</gene>
<protein>
    <submittedName>
        <fullName evidence="4">Prolyl oligopeptidase family serine peptidase</fullName>
    </submittedName>
</protein>
<keyword evidence="1" id="KW-0378">Hydrolase</keyword>
<dbReference type="InterPro" id="IPR011042">
    <property type="entry name" value="6-blade_b-propeller_TolB-like"/>
</dbReference>
<keyword evidence="2" id="KW-0645">Protease</keyword>
<dbReference type="SUPFAM" id="SSF82171">
    <property type="entry name" value="DPP6 N-terminal domain-like"/>
    <property type="match status" value="1"/>
</dbReference>
<evidence type="ECO:0000259" key="3">
    <source>
        <dbReference type="Pfam" id="PF00326"/>
    </source>
</evidence>
<dbReference type="Pfam" id="PF00326">
    <property type="entry name" value="Peptidase_S9"/>
    <property type="match status" value="1"/>
</dbReference>
<evidence type="ECO:0000313" key="5">
    <source>
        <dbReference type="Proteomes" id="UP001268683"/>
    </source>
</evidence>
<dbReference type="InterPro" id="IPR029058">
    <property type="entry name" value="AB_hydrolase_fold"/>
</dbReference>
<dbReference type="Proteomes" id="UP001268683">
    <property type="component" value="Chromosome"/>
</dbReference>
<keyword evidence="2" id="KW-0720">Serine protease</keyword>
<dbReference type="GO" id="GO:0006508">
    <property type="term" value="P:proteolysis"/>
    <property type="evidence" value="ECO:0007669"/>
    <property type="project" value="InterPro"/>
</dbReference>
<dbReference type="EMBL" id="CP123872">
    <property type="protein sequence ID" value="WND01744.1"/>
    <property type="molecule type" value="Genomic_DNA"/>
</dbReference>
<evidence type="ECO:0000256" key="2">
    <source>
        <dbReference type="ARBA" id="ARBA00022825"/>
    </source>
</evidence>
<dbReference type="Gene3D" id="2.120.10.30">
    <property type="entry name" value="TolB, C-terminal domain"/>
    <property type="match status" value="1"/>
</dbReference>
<dbReference type="AlphaFoldDB" id="A0AA52EFU4"/>
<dbReference type="PANTHER" id="PTHR42776">
    <property type="entry name" value="SERINE PEPTIDASE S9 FAMILY MEMBER"/>
    <property type="match status" value="1"/>
</dbReference>
<dbReference type="InterPro" id="IPR001375">
    <property type="entry name" value="Peptidase_S9_cat"/>
</dbReference>
<sequence>MSLALPKIVKADQLTKAVLESEKRPQARLLKRDQFIDRRDITALRLSPKGDRLAFVTPKGKHSSLWVHHVESGLNSHLFTSEIMNNIYWSSDGDYIIMSTDRGVAAAKITQASFPEFLLKLDPAVGDVFHGVDPSSPHHIFVSLYNEKEDDFSLYRVDMKGQKELLYRGENKLNNFVTEPLGPMKFLIKTEGLTQTITHREGNVDEALVTCVYGENCVIAHYSKETDQLYYFGRDQHDKQGLLKLDMHTKAISRIHWDPENRFDIDEAFFSRRTGKPLLVGYDTDYRNTYAVDTEIEQDVSFIKQSLNSKVLYFKPTSDSHWLIINSPPESAQPKIFLYDRKTRKLWEPLKEFIAENPVKSDPIKDEDLALRIAFWYPASDGFKVQGYLTLPRGVEIAKAPMVVFPHGGPWNRVYGGFAGVPQLLANRGYIVFEPNFRASTGFGKAYIMSAQKDFGDGRVQDDIIDGVSYLLGRGIGDDKKLAIFGHSFGGFSTMAALAFQPEMFQVGIAGAPPPSLSKAVKFLVKNQEKTSIGVLRKDIMAELAVNIDVEADVQRLYDQSPDKNFFKVKRPLYIVAGEKDRRVNILDVRDYALRVEANGTTIGMLTDKKERHNFKKKTAREAYFYLIEKVLAHHLKGRYEEVGSKKLQKYLTKNMVMGAIP</sequence>
<dbReference type="SUPFAM" id="SSF53474">
    <property type="entry name" value="alpha/beta-Hydrolases"/>
    <property type="match status" value="1"/>
</dbReference>
<proteinExistence type="predicted"/>
<dbReference type="RefSeq" id="WP_310797573.1">
    <property type="nucleotide sequence ID" value="NZ_CP123872.1"/>
</dbReference>
<dbReference type="GO" id="GO:0004252">
    <property type="term" value="F:serine-type endopeptidase activity"/>
    <property type="evidence" value="ECO:0007669"/>
    <property type="project" value="TreeGrafter"/>
</dbReference>
<evidence type="ECO:0000313" key="4">
    <source>
        <dbReference type="EMBL" id="WND01744.1"/>
    </source>
</evidence>
<dbReference type="Gene3D" id="3.40.50.1820">
    <property type="entry name" value="alpha/beta hydrolase"/>
    <property type="match status" value="1"/>
</dbReference>
<reference evidence="4" key="1">
    <citation type="submission" date="2023-04" db="EMBL/GenBank/DDBJ databases">
        <title>Complete genome sequence of Temperatibacter marinus.</title>
        <authorList>
            <person name="Rong J.-C."/>
            <person name="Yi M.-L."/>
            <person name="Zhao Q."/>
        </authorList>
    </citation>
    <scope>NUCLEOTIDE SEQUENCE</scope>
    <source>
        <strain evidence="4">NBRC 110045</strain>
    </source>
</reference>
<dbReference type="PANTHER" id="PTHR42776:SF27">
    <property type="entry name" value="DIPEPTIDYL PEPTIDASE FAMILY MEMBER 6"/>
    <property type="match status" value="1"/>
</dbReference>
<organism evidence="4 5">
    <name type="scientific">Temperatibacter marinus</name>
    <dbReference type="NCBI Taxonomy" id="1456591"/>
    <lineage>
        <taxon>Bacteria</taxon>
        <taxon>Pseudomonadati</taxon>
        <taxon>Pseudomonadota</taxon>
        <taxon>Alphaproteobacteria</taxon>
        <taxon>Kordiimonadales</taxon>
        <taxon>Temperatibacteraceae</taxon>
        <taxon>Temperatibacter</taxon>
    </lineage>
</organism>